<evidence type="ECO:0000313" key="3">
    <source>
        <dbReference type="EMBL" id="MSS15006.1"/>
    </source>
</evidence>
<feature type="domain" description="J" evidence="2">
    <location>
        <begin position="1"/>
        <end position="69"/>
    </location>
</feature>
<evidence type="ECO:0000313" key="4">
    <source>
        <dbReference type="Proteomes" id="UP000481852"/>
    </source>
</evidence>
<protein>
    <submittedName>
        <fullName evidence="3">J domain-containing protein</fullName>
    </submittedName>
</protein>
<dbReference type="InterPro" id="IPR001623">
    <property type="entry name" value="DnaJ_domain"/>
</dbReference>
<dbReference type="Pfam" id="PF00226">
    <property type="entry name" value="DnaJ"/>
    <property type="match status" value="1"/>
</dbReference>
<keyword evidence="1" id="KW-0235">DNA replication</keyword>
<dbReference type="Proteomes" id="UP000481852">
    <property type="component" value="Unassembled WGS sequence"/>
</dbReference>
<dbReference type="AlphaFoldDB" id="A0A6L5X7M0"/>
<evidence type="ECO:0000259" key="2">
    <source>
        <dbReference type="PROSITE" id="PS50076"/>
    </source>
</evidence>
<dbReference type="InterPro" id="IPR036869">
    <property type="entry name" value="J_dom_sf"/>
</dbReference>
<name>A0A6L5X7M0_9FIRM</name>
<accession>A0A6L5X7M0</accession>
<proteinExistence type="predicted"/>
<gene>
    <name evidence="3" type="ORF">FYJ35_08105</name>
</gene>
<comment type="caution">
    <text evidence="3">The sequence shown here is derived from an EMBL/GenBank/DDBJ whole genome shotgun (WGS) entry which is preliminary data.</text>
</comment>
<dbReference type="SUPFAM" id="SSF46565">
    <property type="entry name" value="Chaperone J-domain"/>
    <property type="match status" value="1"/>
</dbReference>
<dbReference type="PROSITE" id="PS50076">
    <property type="entry name" value="DNAJ_2"/>
    <property type="match status" value="1"/>
</dbReference>
<dbReference type="CDD" id="cd06257">
    <property type="entry name" value="DnaJ"/>
    <property type="match status" value="1"/>
</dbReference>
<keyword evidence="4" id="KW-1185">Reference proteome</keyword>
<dbReference type="EMBL" id="VULZ01000007">
    <property type="protein sequence ID" value="MSS15006.1"/>
    <property type="molecule type" value="Genomic_DNA"/>
</dbReference>
<dbReference type="Gene3D" id="1.10.287.110">
    <property type="entry name" value="DnaJ domain"/>
    <property type="match status" value="1"/>
</dbReference>
<dbReference type="RefSeq" id="WP_154525409.1">
    <property type="nucleotide sequence ID" value="NZ_VULZ01000007.1"/>
</dbReference>
<evidence type="ECO:0000256" key="1">
    <source>
        <dbReference type="ARBA" id="ARBA00022705"/>
    </source>
</evidence>
<dbReference type="GO" id="GO:0006260">
    <property type="term" value="P:DNA replication"/>
    <property type="evidence" value="ECO:0007669"/>
    <property type="project" value="UniProtKB-KW"/>
</dbReference>
<organism evidence="3 4">
    <name type="scientific">Porcincola intestinalis</name>
    <dbReference type="NCBI Taxonomy" id="2606632"/>
    <lineage>
        <taxon>Bacteria</taxon>
        <taxon>Bacillati</taxon>
        <taxon>Bacillota</taxon>
        <taxon>Clostridia</taxon>
        <taxon>Lachnospirales</taxon>
        <taxon>Lachnospiraceae</taxon>
        <taxon>Porcincola</taxon>
    </lineage>
</organism>
<reference evidence="3 4" key="1">
    <citation type="submission" date="2019-08" db="EMBL/GenBank/DDBJ databases">
        <title>In-depth cultivation of the pig gut microbiome towards novel bacterial diversity and tailored functional studies.</title>
        <authorList>
            <person name="Wylensek D."/>
            <person name="Hitch T.C.A."/>
            <person name="Clavel T."/>
        </authorList>
    </citation>
    <scope>NUCLEOTIDE SEQUENCE [LARGE SCALE GENOMIC DNA]</scope>
    <source>
        <strain evidence="3 4">Oil+RF-744-WCA-WT-11</strain>
    </source>
</reference>
<sequence length="165" mass="18798">MSRYFDGCKTAEELKKAYREAAGKLHPDNNPDRDTTREFQDMQQEFTAAWERLKDVHQNAAGSFYTKAATGTAAEFMDMINALLRMGVDVEVCGSWIWVSGDTRPVKGALKGMGFRFSGNKKAWYWHEGPFRKCGKHVFSMDEIRDMYGSEKYAAGDERRKTISA</sequence>